<comment type="caution">
    <text evidence="2">The sequence shown here is derived from an EMBL/GenBank/DDBJ whole genome shotgun (WGS) entry which is preliminary data.</text>
</comment>
<dbReference type="Gene3D" id="3.90.25.10">
    <property type="entry name" value="UDP-galactose 4-epimerase, domain 1"/>
    <property type="match status" value="1"/>
</dbReference>
<protein>
    <submittedName>
        <fullName evidence="2">SDR family oxidoreductase</fullName>
        <ecNumber evidence="2">1.6.5.2</ecNumber>
    </submittedName>
</protein>
<dbReference type="EMBL" id="JBBUTG010000015">
    <property type="protein sequence ID" value="MEK8033319.1"/>
    <property type="molecule type" value="Genomic_DNA"/>
</dbReference>
<dbReference type="RefSeq" id="WP_341427739.1">
    <property type="nucleotide sequence ID" value="NZ_JBBUTG010000015.1"/>
</dbReference>
<evidence type="ECO:0000313" key="3">
    <source>
        <dbReference type="Proteomes" id="UP001371218"/>
    </source>
</evidence>
<dbReference type="CDD" id="cd05269">
    <property type="entry name" value="TMR_SDR_a"/>
    <property type="match status" value="1"/>
</dbReference>
<evidence type="ECO:0000313" key="2">
    <source>
        <dbReference type="EMBL" id="MEK8033319.1"/>
    </source>
</evidence>
<dbReference type="Proteomes" id="UP001371218">
    <property type="component" value="Unassembled WGS sequence"/>
</dbReference>
<dbReference type="Pfam" id="PF05368">
    <property type="entry name" value="NmrA"/>
    <property type="match status" value="1"/>
</dbReference>
<dbReference type="GO" id="GO:0003955">
    <property type="term" value="F:NAD(P)H dehydrogenase (quinone) activity"/>
    <property type="evidence" value="ECO:0007669"/>
    <property type="project" value="UniProtKB-EC"/>
</dbReference>
<proteinExistence type="predicted"/>
<keyword evidence="3" id="KW-1185">Reference proteome</keyword>
<dbReference type="PANTHER" id="PTHR47129">
    <property type="entry name" value="QUINONE OXIDOREDUCTASE 2"/>
    <property type="match status" value="1"/>
</dbReference>
<keyword evidence="2" id="KW-0560">Oxidoreductase</keyword>
<dbReference type="InterPro" id="IPR036291">
    <property type="entry name" value="NAD(P)-bd_dom_sf"/>
</dbReference>
<gene>
    <name evidence="2" type="ORF">AACH06_21065</name>
</gene>
<dbReference type="SUPFAM" id="SSF51735">
    <property type="entry name" value="NAD(P)-binding Rossmann-fold domains"/>
    <property type="match status" value="1"/>
</dbReference>
<evidence type="ECO:0000259" key="1">
    <source>
        <dbReference type="Pfam" id="PF05368"/>
    </source>
</evidence>
<accession>A0ABU9BU98</accession>
<feature type="domain" description="NmrA-like" evidence="1">
    <location>
        <begin position="2"/>
        <end position="266"/>
    </location>
</feature>
<sequence length="298" mass="31081">MSQKLLVTGASGQFGQRVIHHLLNTLGVEPSRIVAASRKPASLAVLATRGVQVVAADFDDADSLAKAFAGIDRLLLISTDALDRPGLRLQQHRAAVAAAEKAGVRHVVYTSMPNPKESTVLFAPDHAGTEDALAASTLPGWTVLRNHWYFENLFMTLPGVLAMGGQWFSAAGEGKLASISRDDLARAAAIVLAGDGQGKSTYTLSGEEALTTAEQAAAIAKALGRPITVIPVPVEGLIQGMVGAGVPPPLAQVFASFDTNTAGGHIGRVTGDYRQITGQAPQRLADWLEAHKAALAGK</sequence>
<reference evidence="2 3" key="1">
    <citation type="submission" date="2024-04" db="EMBL/GenBank/DDBJ databases">
        <title>Novel species of the genus Ideonella isolated from streams.</title>
        <authorList>
            <person name="Lu H."/>
        </authorList>
    </citation>
    <scope>NUCLEOTIDE SEQUENCE [LARGE SCALE GENOMIC DNA]</scope>
    <source>
        <strain evidence="2 3">DXS29W</strain>
    </source>
</reference>
<dbReference type="EC" id="1.6.5.2" evidence="2"/>
<dbReference type="InterPro" id="IPR008030">
    <property type="entry name" value="NmrA-like"/>
</dbReference>
<dbReference type="InterPro" id="IPR052718">
    <property type="entry name" value="NmrA-type_oxidoreductase"/>
</dbReference>
<dbReference type="Gene3D" id="3.40.50.720">
    <property type="entry name" value="NAD(P)-binding Rossmann-like Domain"/>
    <property type="match status" value="1"/>
</dbReference>
<dbReference type="PANTHER" id="PTHR47129:SF1">
    <property type="entry name" value="NMRA-LIKE DOMAIN-CONTAINING PROTEIN"/>
    <property type="match status" value="1"/>
</dbReference>
<name>A0ABU9BU98_9BURK</name>
<organism evidence="2 3">
    <name type="scientific">Ideonella lacteola</name>
    <dbReference type="NCBI Taxonomy" id="2984193"/>
    <lineage>
        <taxon>Bacteria</taxon>
        <taxon>Pseudomonadati</taxon>
        <taxon>Pseudomonadota</taxon>
        <taxon>Betaproteobacteria</taxon>
        <taxon>Burkholderiales</taxon>
        <taxon>Sphaerotilaceae</taxon>
        <taxon>Ideonella</taxon>
    </lineage>
</organism>